<dbReference type="HOGENOM" id="CLU_113298_2_0_7"/>
<dbReference type="eggNOG" id="COG4917">
    <property type="taxonomic scope" value="Bacteria"/>
</dbReference>
<keyword evidence="1" id="KW-0547">Nucleotide-binding</keyword>
<organism evidence="2 3">
    <name type="scientific">Maridesulfovibrio hydrothermalis AM13 = DSM 14728</name>
    <dbReference type="NCBI Taxonomy" id="1121451"/>
    <lineage>
        <taxon>Bacteria</taxon>
        <taxon>Pseudomonadati</taxon>
        <taxon>Thermodesulfobacteriota</taxon>
        <taxon>Desulfovibrionia</taxon>
        <taxon>Desulfovibrionales</taxon>
        <taxon>Desulfovibrionaceae</taxon>
        <taxon>Maridesulfovibrio</taxon>
    </lineage>
</organism>
<dbReference type="STRING" id="1121451.DESAM_21370"/>
<gene>
    <name evidence="2" type="ORF">DESAM_21370</name>
</gene>
<dbReference type="Pfam" id="PF10662">
    <property type="entry name" value="PduV-EutP"/>
    <property type="match status" value="1"/>
</dbReference>
<dbReference type="InterPro" id="IPR027417">
    <property type="entry name" value="P-loop_NTPase"/>
</dbReference>
<dbReference type="GO" id="GO:0006576">
    <property type="term" value="P:biogenic amine metabolic process"/>
    <property type="evidence" value="ECO:0007669"/>
    <property type="project" value="InterPro"/>
</dbReference>
<dbReference type="SUPFAM" id="SSF52540">
    <property type="entry name" value="P-loop containing nucleoside triphosphate hydrolases"/>
    <property type="match status" value="1"/>
</dbReference>
<sequence length="140" mass="15319">MKKMMLVGETRSGKSSLIKALSDGEYIPRRAMAVEYYGQFINTPGEFLENSRFYHALITSSADCQILALVLDATRKSSLFPPLFVSMFNRKIVGVVTNINASTADVGRAEQFLRSAGAKVVVCVCAESGEGLDSLREMLN</sequence>
<name>L0RBP8_9BACT</name>
<evidence type="ECO:0000256" key="1">
    <source>
        <dbReference type="PIRNR" id="PIRNR036409"/>
    </source>
</evidence>
<dbReference type="Proteomes" id="UP000010808">
    <property type="component" value="Chromosome"/>
</dbReference>
<protein>
    <submittedName>
        <fullName evidence="2">Ethanolamine utilization protein, EutP</fullName>
    </submittedName>
</protein>
<dbReference type="EMBL" id="FO203522">
    <property type="protein sequence ID" value="CCO23647.1"/>
    <property type="molecule type" value="Genomic_DNA"/>
</dbReference>
<evidence type="ECO:0000313" key="3">
    <source>
        <dbReference type="Proteomes" id="UP000010808"/>
    </source>
</evidence>
<dbReference type="GO" id="GO:0005524">
    <property type="term" value="F:ATP binding"/>
    <property type="evidence" value="ECO:0007669"/>
    <property type="project" value="UniProtKB-UniRule"/>
</dbReference>
<dbReference type="AlphaFoldDB" id="L0RBP8"/>
<dbReference type="PANTHER" id="PTHR40453">
    <property type="entry name" value="PROTEIN YOEF"/>
    <property type="match status" value="1"/>
</dbReference>
<dbReference type="InterPro" id="IPR012381">
    <property type="entry name" value="EutP_PduV"/>
</dbReference>
<dbReference type="PATRIC" id="fig|1121451.3.peg.1615"/>
<keyword evidence="3" id="KW-1185">Reference proteome</keyword>
<dbReference type="Gene3D" id="3.40.50.300">
    <property type="entry name" value="P-loop containing nucleotide triphosphate hydrolases"/>
    <property type="match status" value="1"/>
</dbReference>
<dbReference type="OrthoDB" id="6179at2"/>
<reference evidence="2 3" key="1">
    <citation type="submission" date="2012-10" db="EMBL/GenBank/DDBJ databases">
        <authorList>
            <person name="Genoscope - CEA"/>
        </authorList>
    </citation>
    <scope>NUCLEOTIDE SEQUENCE [LARGE SCALE GENOMIC DNA]</scope>
    <source>
        <strain evidence="3">AM13 / DSM 14728</strain>
    </source>
</reference>
<accession>L0RBP8</accession>
<dbReference type="PANTHER" id="PTHR40453:SF1">
    <property type="entry name" value="PROTEIN YOEF"/>
    <property type="match status" value="1"/>
</dbReference>
<proteinExistence type="inferred from homology"/>
<dbReference type="RefSeq" id="WP_015336250.1">
    <property type="nucleotide sequence ID" value="NC_020055.1"/>
</dbReference>
<dbReference type="KEGG" id="dhy:DESAM_21370"/>
<dbReference type="CDD" id="cd00882">
    <property type="entry name" value="Ras_like_GTPase"/>
    <property type="match status" value="1"/>
</dbReference>
<comment type="similarity">
    <text evidence="1">Belongs to the EutP/PduV family.</text>
</comment>
<evidence type="ECO:0000313" key="2">
    <source>
        <dbReference type="EMBL" id="CCO23647.1"/>
    </source>
</evidence>
<dbReference type="PIRSF" id="PIRSF036409">
    <property type="entry name" value="EutP_PduV"/>
    <property type="match status" value="1"/>
</dbReference>